<evidence type="ECO:0000313" key="1">
    <source>
        <dbReference type="EMBL" id="KAH7848304.1"/>
    </source>
</evidence>
<protein>
    <submittedName>
        <fullName evidence="1">Uncharacterized protein</fullName>
    </submittedName>
</protein>
<gene>
    <name evidence="1" type="ORF">Vadar_000971</name>
</gene>
<dbReference type="Proteomes" id="UP000828048">
    <property type="component" value="Chromosome 7"/>
</dbReference>
<organism evidence="1 2">
    <name type="scientific">Vaccinium darrowii</name>
    <dbReference type="NCBI Taxonomy" id="229202"/>
    <lineage>
        <taxon>Eukaryota</taxon>
        <taxon>Viridiplantae</taxon>
        <taxon>Streptophyta</taxon>
        <taxon>Embryophyta</taxon>
        <taxon>Tracheophyta</taxon>
        <taxon>Spermatophyta</taxon>
        <taxon>Magnoliopsida</taxon>
        <taxon>eudicotyledons</taxon>
        <taxon>Gunneridae</taxon>
        <taxon>Pentapetalae</taxon>
        <taxon>asterids</taxon>
        <taxon>Ericales</taxon>
        <taxon>Ericaceae</taxon>
        <taxon>Vaccinioideae</taxon>
        <taxon>Vaccinieae</taxon>
        <taxon>Vaccinium</taxon>
    </lineage>
</organism>
<accession>A0ACB7Y5L6</accession>
<evidence type="ECO:0000313" key="2">
    <source>
        <dbReference type="Proteomes" id="UP000828048"/>
    </source>
</evidence>
<comment type="caution">
    <text evidence="1">The sequence shown here is derived from an EMBL/GenBank/DDBJ whole genome shotgun (WGS) entry which is preliminary data.</text>
</comment>
<proteinExistence type="predicted"/>
<sequence>MKLSNVSCLLLLILSPWFLLCTHAGDSIPAERSTHIIHMDKSFMPKGFTSSHHWYSSIVDFTTKTSDDQLSVSQHLYSYDNALDGFSAVLSKDELESLKKVPGFVSSYPDRVVKLDTTHTTEFLGLNHATGLWPASHYGKDVIIGMIDTGVWPESKSFKDDGMTAIPSRWKGKCEKGQDFSSSLCNKKLIGARYFNKGVLAANPGIKLSMNSARDTEGHGTHTTSTSGGNYVEDVSYFGYAKGTARGVAPRARVAMYKVIWDEGRYASDVLAGMDKAVADGVDVISISMGFDGVPLYMDPIAIASFGAMKKGVLVSASAGNEGPFPGLLHNGIPWVMTVAAGSIDRWFAGTLTLGNGLTITGWSMFPASAVVNQIPLLYNKTLSACIEPQLLSKAPDYIIICDNTSSIYFQSSALAIANRQQAAIFISDDLEIFEFNTFTFPGVVIGTKDGPTVIKYVESISANSTATASMNFQQTFVGTRPAPAVSSYTSRGPAPSFPGILKPDVMGPGTLVLAAWNPTLPTSGINSLQLSSDYNIISGTSMSCPHASGIAALLKGAHPEWSPAAIRSAMMTTANPDDNSLRAIRDAGQGFEIATPLAMGSGQVRPNRALDPGLVYDATTRDYVNLICSMGFTKNQTLTITRSKHYNCSSPSSDLNYPSFIALYNFTTTKHYRSFERVVTNVGAGAATYKAKVTAPLGSTVKVSPDTLVFRKPHEKKKYSMTIDYSGDKNGTVAFGSIIWIEENGEHTVRSPIVVSPVINVW</sequence>
<keyword evidence="2" id="KW-1185">Reference proteome</keyword>
<name>A0ACB7Y5L6_9ERIC</name>
<reference evidence="1 2" key="1">
    <citation type="journal article" date="2021" name="Hortic Res">
        <title>High-quality reference genome and annotation aids understanding of berry development for evergreen blueberry (Vaccinium darrowii).</title>
        <authorList>
            <person name="Yu J."/>
            <person name="Hulse-Kemp A.M."/>
            <person name="Babiker E."/>
            <person name="Staton M."/>
        </authorList>
    </citation>
    <scope>NUCLEOTIDE SEQUENCE [LARGE SCALE GENOMIC DNA]</scope>
    <source>
        <strain evidence="2">cv. NJ 8807/NJ 8810</strain>
        <tissue evidence="1">Young leaf</tissue>
    </source>
</reference>
<dbReference type="EMBL" id="CM037157">
    <property type="protein sequence ID" value="KAH7848304.1"/>
    <property type="molecule type" value="Genomic_DNA"/>
</dbReference>